<keyword evidence="4" id="KW-1185">Reference proteome</keyword>
<evidence type="ECO:0000259" key="2">
    <source>
        <dbReference type="Pfam" id="PF20710"/>
    </source>
</evidence>
<organism evidence="3 4">
    <name type="scientific">Seminavis robusta</name>
    <dbReference type="NCBI Taxonomy" id="568900"/>
    <lineage>
        <taxon>Eukaryota</taxon>
        <taxon>Sar</taxon>
        <taxon>Stramenopiles</taxon>
        <taxon>Ochrophyta</taxon>
        <taxon>Bacillariophyta</taxon>
        <taxon>Bacillariophyceae</taxon>
        <taxon>Bacillariophycidae</taxon>
        <taxon>Naviculales</taxon>
        <taxon>Naviculaceae</taxon>
        <taxon>Seminavis</taxon>
    </lineage>
</organism>
<protein>
    <submittedName>
        <fullName evidence="3">Transfer protein</fullName>
    </submittedName>
</protein>
<name>A0A9N8EA69_9STRA</name>
<dbReference type="Proteomes" id="UP001153069">
    <property type="component" value="Unassembled WGS sequence"/>
</dbReference>
<dbReference type="OrthoDB" id="48408at2759"/>
<dbReference type="Pfam" id="PF20710">
    <property type="entry name" value="DUF6824"/>
    <property type="match status" value="1"/>
</dbReference>
<dbReference type="Gene3D" id="3.40.525.10">
    <property type="entry name" value="CRAL-TRIO lipid binding domain"/>
    <property type="match status" value="1"/>
</dbReference>
<feature type="compositionally biased region" description="Low complexity" evidence="1">
    <location>
        <begin position="463"/>
        <end position="482"/>
    </location>
</feature>
<dbReference type="SUPFAM" id="SSF52087">
    <property type="entry name" value="CRAL/TRIO domain"/>
    <property type="match status" value="1"/>
</dbReference>
<dbReference type="InterPro" id="IPR049227">
    <property type="entry name" value="DUF6824"/>
</dbReference>
<reference evidence="3" key="1">
    <citation type="submission" date="2020-06" db="EMBL/GenBank/DDBJ databases">
        <authorList>
            <consortium name="Plant Systems Biology data submission"/>
        </authorList>
    </citation>
    <scope>NUCLEOTIDE SEQUENCE</scope>
    <source>
        <strain evidence="3">D6</strain>
    </source>
</reference>
<proteinExistence type="predicted"/>
<dbReference type="EMBL" id="CAICTM010000870">
    <property type="protein sequence ID" value="CAB9517657.1"/>
    <property type="molecule type" value="Genomic_DNA"/>
</dbReference>
<dbReference type="InterPro" id="IPR036865">
    <property type="entry name" value="CRAL-TRIO_dom_sf"/>
</dbReference>
<gene>
    <name evidence="3" type="ORF">SEMRO_871_G213810.1</name>
</gene>
<evidence type="ECO:0000256" key="1">
    <source>
        <dbReference type="SAM" id="MobiDB-lite"/>
    </source>
</evidence>
<dbReference type="AlphaFoldDB" id="A0A9N8EA69"/>
<evidence type="ECO:0000313" key="3">
    <source>
        <dbReference type="EMBL" id="CAB9517657.1"/>
    </source>
</evidence>
<feature type="domain" description="DUF6824" evidence="2">
    <location>
        <begin position="379"/>
        <end position="459"/>
    </location>
</feature>
<comment type="caution">
    <text evidence="3">The sequence shown here is derived from an EMBL/GenBank/DDBJ whole genome shotgun (WGS) entry which is preliminary data.</text>
</comment>
<sequence length="523" mass="59712">MKPSLSIPIKTTTDGSSGDLVALDTTSSEVDFVARELGVQRDKTFQEAGLSLERFPQSSDEADLIDKLLADDLEKLSFEEKERTAFDIHGMAHEYHDPENIDELLEQLELEIRKIPDRKAYEKAKYLNEEYVIGREFRLMFLRCDEFDVKASAQRIVTHFEVKREVFGDGPALARKLCMSDLNEDDMTVLKSGAWQLLPVRDVAGRLVMLVSPSCRVESLAVECHLRAIMFFLMSILQTEDAQKKGIVAVMWWSGQSLLQVQQNIFTQVQRMKKLRPGIPRKVSGIHFLLGQEYLRPLVGGIRWFIHEHLRARTRVHFGDFQQLIFELQTFGIPTDCLPFNANGPMNLENHLQWIQSRRKQEEKGNNNTVDIIVPRRFDVLFGRGHHTRNHTGNLRAAHIADMFRDKYEAAGKYEKTAIAERIVKIIRESQGRFLKWEDDAWVEVDQQTARNKISHFYRNTRNKPQSSSPSKNKAAPSSDGSVSGGSTGSDGESLAAASSKRMSPEAVQQSSQRGHKRYQRHT</sequence>
<feature type="region of interest" description="Disordered" evidence="1">
    <location>
        <begin position="454"/>
        <end position="523"/>
    </location>
</feature>
<feature type="compositionally biased region" description="Basic residues" evidence="1">
    <location>
        <begin position="514"/>
        <end position="523"/>
    </location>
</feature>
<evidence type="ECO:0000313" key="4">
    <source>
        <dbReference type="Proteomes" id="UP001153069"/>
    </source>
</evidence>
<accession>A0A9N8EA69</accession>
<dbReference type="Gene3D" id="1.20.5.1200">
    <property type="entry name" value="Alpha-tocopherol transfer"/>
    <property type="match status" value="1"/>
</dbReference>